<feature type="transmembrane region" description="Helical" evidence="1">
    <location>
        <begin position="181"/>
        <end position="198"/>
    </location>
</feature>
<keyword evidence="1" id="KW-0472">Membrane</keyword>
<dbReference type="OrthoDB" id="2806188at2"/>
<dbReference type="GO" id="GO:0004175">
    <property type="term" value="F:endopeptidase activity"/>
    <property type="evidence" value="ECO:0007669"/>
    <property type="project" value="UniProtKB-ARBA"/>
</dbReference>
<proteinExistence type="predicted"/>
<accession>F2ICL6</accession>
<dbReference type="STRING" id="755732.Fluta_0234"/>
<feature type="transmembrane region" description="Helical" evidence="1">
    <location>
        <begin position="20"/>
        <end position="41"/>
    </location>
</feature>
<dbReference type="AlphaFoldDB" id="F2ICL6"/>
<evidence type="ECO:0000313" key="3">
    <source>
        <dbReference type="EMBL" id="AEA42243.1"/>
    </source>
</evidence>
<evidence type="ECO:0000313" key="4">
    <source>
        <dbReference type="Proteomes" id="UP000007463"/>
    </source>
</evidence>
<dbReference type="Pfam" id="PF02517">
    <property type="entry name" value="Rce1-like"/>
    <property type="match status" value="1"/>
</dbReference>
<feature type="transmembrane region" description="Helical" evidence="1">
    <location>
        <begin position="143"/>
        <end position="160"/>
    </location>
</feature>
<evidence type="ECO:0000259" key="2">
    <source>
        <dbReference type="Pfam" id="PF02517"/>
    </source>
</evidence>
<feature type="transmembrane region" description="Helical" evidence="1">
    <location>
        <begin position="71"/>
        <end position="89"/>
    </location>
</feature>
<keyword evidence="4" id="KW-1185">Reference proteome</keyword>
<reference evidence="4" key="2">
    <citation type="submission" date="2011-02" db="EMBL/GenBank/DDBJ databases">
        <title>The complete genome of Fluviicola taffensis DSM 16823.</title>
        <authorList>
            <consortium name="US DOE Joint Genome Institute (JGI-PGF)"/>
            <person name="Lucas S."/>
            <person name="Copeland A."/>
            <person name="Lapidus A."/>
            <person name="Bruce D."/>
            <person name="Goodwin L."/>
            <person name="Pitluck S."/>
            <person name="Kyrpides N."/>
            <person name="Mavromatis K."/>
            <person name="Ivanova N."/>
            <person name="Mikhailova N."/>
            <person name="Pagani I."/>
            <person name="Chertkov O."/>
            <person name="Detter J.C."/>
            <person name="Han C."/>
            <person name="Tapia R."/>
            <person name="Land M."/>
            <person name="Hauser L."/>
            <person name="Markowitz V."/>
            <person name="Cheng J.-F."/>
            <person name="Hugenholtz P."/>
            <person name="Woyke T."/>
            <person name="Wu D."/>
            <person name="Tindall B."/>
            <person name="Pomrenke H.G."/>
            <person name="Brambilla E."/>
            <person name="Klenk H.-P."/>
            <person name="Eisen J.A."/>
        </authorList>
    </citation>
    <scope>NUCLEOTIDE SEQUENCE [LARGE SCALE GENOMIC DNA]</scope>
    <source>
        <strain evidence="4">DSM 16823 / RW262 / RW262</strain>
    </source>
</reference>
<feature type="transmembrane region" description="Helical" evidence="1">
    <location>
        <begin position="231"/>
        <end position="248"/>
    </location>
</feature>
<dbReference type="Proteomes" id="UP000007463">
    <property type="component" value="Chromosome"/>
</dbReference>
<dbReference type="HOGENOM" id="CLU_052492_2_0_10"/>
<evidence type="ECO:0000256" key="1">
    <source>
        <dbReference type="SAM" id="Phobius"/>
    </source>
</evidence>
<keyword evidence="1" id="KW-1133">Transmembrane helix</keyword>
<organism evidence="3 4">
    <name type="scientific">Fluviicola taffensis (strain DSM 16823 / NCIMB 13979 / RW262)</name>
    <dbReference type="NCBI Taxonomy" id="755732"/>
    <lineage>
        <taxon>Bacteria</taxon>
        <taxon>Pseudomonadati</taxon>
        <taxon>Bacteroidota</taxon>
        <taxon>Flavobacteriia</taxon>
        <taxon>Flavobacteriales</taxon>
        <taxon>Crocinitomicaceae</taxon>
        <taxon>Fluviicola</taxon>
    </lineage>
</organism>
<keyword evidence="1" id="KW-0812">Transmembrane</keyword>
<feature type="domain" description="CAAX prenyl protease 2/Lysostaphin resistance protein A-like" evidence="2">
    <location>
        <begin position="143"/>
        <end position="242"/>
    </location>
</feature>
<dbReference type="eggNOG" id="COG1266">
    <property type="taxonomic scope" value="Bacteria"/>
</dbReference>
<dbReference type="GO" id="GO:0080120">
    <property type="term" value="P:CAAX-box protein maturation"/>
    <property type="evidence" value="ECO:0007669"/>
    <property type="project" value="UniProtKB-ARBA"/>
</dbReference>
<dbReference type="EMBL" id="CP002542">
    <property type="protein sequence ID" value="AEA42243.1"/>
    <property type="molecule type" value="Genomic_DNA"/>
</dbReference>
<feature type="transmembrane region" description="Helical" evidence="1">
    <location>
        <begin position="109"/>
        <end position="128"/>
    </location>
</feature>
<feature type="transmembrane region" description="Helical" evidence="1">
    <location>
        <begin position="204"/>
        <end position="224"/>
    </location>
</feature>
<dbReference type="KEGG" id="fte:Fluta_0234"/>
<gene>
    <name evidence="3" type="ordered locus">Fluta_0234</name>
</gene>
<protein>
    <submittedName>
        <fullName evidence="3">Abortive infection protein</fullName>
    </submittedName>
</protein>
<dbReference type="RefSeq" id="WP_013685017.1">
    <property type="nucleotide sequence ID" value="NC_015321.1"/>
</dbReference>
<feature type="transmembrane region" description="Helical" evidence="1">
    <location>
        <begin position="268"/>
        <end position="291"/>
    </location>
</feature>
<sequence length="301" mass="34627">MRRFTSPLEPSIGIRHYILALVVIVFGLYVLSSVFMSLIIVSQTPSLHAVKSTSEGISDLFSKNGYLSLNMIPFFVGLFSIAFAAKVIFKRPFKTFLTARSRFDIRRFFFSFGLWSILMIVSFFITFIDFNHDLIWNFKPEKFYILLILAIILVPIQTGFEEVFFRGFLIQLFGKATQKGIYLILITGLLFGAMHSMNPEIDKLGPFAMGYYIISGFFASLITVMDDGLELSWGFHLANNLFGIIIVTNEWQVIQTDALFMDVSSPVLGWDMVVTLFLFYPLMILVFSLVFRWKNWKKTLF</sequence>
<name>F2ICL6_FLUTR</name>
<reference evidence="3 4" key="1">
    <citation type="journal article" date="2011" name="Stand. Genomic Sci.">
        <title>Complete genome sequence of the gliding freshwater bacterium Fluviicola taffensis type strain (RW262).</title>
        <authorList>
            <person name="Woyke T."/>
            <person name="Chertkov O."/>
            <person name="Lapidus A."/>
            <person name="Nolan M."/>
            <person name="Lucas S."/>
            <person name="Del Rio T.G."/>
            <person name="Tice H."/>
            <person name="Cheng J.F."/>
            <person name="Tapia R."/>
            <person name="Han C."/>
            <person name="Goodwin L."/>
            <person name="Pitluck S."/>
            <person name="Liolios K."/>
            <person name="Pagani I."/>
            <person name="Ivanova N."/>
            <person name="Huntemann M."/>
            <person name="Mavromatis K."/>
            <person name="Mikhailova N."/>
            <person name="Pati A."/>
            <person name="Chen A."/>
            <person name="Palaniappan K."/>
            <person name="Land M."/>
            <person name="Hauser L."/>
            <person name="Brambilla E.M."/>
            <person name="Rohde M."/>
            <person name="Mwirichia R."/>
            <person name="Sikorski J."/>
            <person name="Tindall B.J."/>
            <person name="Goker M."/>
            <person name="Bristow J."/>
            <person name="Eisen J.A."/>
            <person name="Markowitz V."/>
            <person name="Hugenholtz P."/>
            <person name="Klenk H.P."/>
            <person name="Kyrpides N.C."/>
        </authorList>
    </citation>
    <scope>NUCLEOTIDE SEQUENCE [LARGE SCALE GENOMIC DNA]</scope>
    <source>
        <strain evidence="4">DSM 16823 / RW262 / RW262</strain>
    </source>
</reference>
<dbReference type="InterPro" id="IPR003675">
    <property type="entry name" value="Rce1/LyrA-like_dom"/>
</dbReference>